<evidence type="ECO:0000256" key="3">
    <source>
        <dbReference type="ARBA" id="ARBA00022989"/>
    </source>
</evidence>
<evidence type="ECO:0000256" key="1">
    <source>
        <dbReference type="ARBA" id="ARBA00004141"/>
    </source>
</evidence>
<evidence type="ECO:0000256" key="5">
    <source>
        <dbReference type="SAM" id="Phobius"/>
    </source>
</evidence>
<proteinExistence type="predicted"/>
<evidence type="ECO:0000313" key="7">
    <source>
        <dbReference type="Proteomes" id="UP000240912"/>
    </source>
</evidence>
<name>A0A2T3HQR1_9SPHI</name>
<feature type="transmembrane region" description="Helical" evidence="5">
    <location>
        <begin position="293"/>
        <end position="310"/>
    </location>
</feature>
<dbReference type="SUPFAM" id="SSF81340">
    <property type="entry name" value="Clc chloride channel"/>
    <property type="match status" value="1"/>
</dbReference>
<dbReference type="CDD" id="cd03682">
    <property type="entry name" value="ClC_sycA_like"/>
    <property type="match status" value="1"/>
</dbReference>
<gene>
    <name evidence="6" type="ORF">C7T94_01100</name>
</gene>
<protein>
    <submittedName>
        <fullName evidence="6">Chloride channel protein</fullName>
    </submittedName>
</protein>
<dbReference type="InterPro" id="IPR050368">
    <property type="entry name" value="ClC-type_chloride_channel"/>
</dbReference>
<dbReference type="PANTHER" id="PTHR43427">
    <property type="entry name" value="CHLORIDE CHANNEL PROTEIN CLC-E"/>
    <property type="match status" value="1"/>
</dbReference>
<feature type="transmembrane region" description="Helical" evidence="5">
    <location>
        <begin position="317"/>
        <end position="350"/>
    </location>
</feature>
<dbReference type="PRINTS" id="PR00762">
    <property type="entry name" value="CLCHANNEL"/>
</dbReference>
<accession>A0A2T3HQR1</accession>
<feature type="transmembrane region" description="Helical" evidence="5">
    <location>
        <begin position="209"/>
        <end position="232"/>
    </location>
</feature>
<dbReference type="Gene3D" id="1.10.3080.10">
    <property type="entry name" value="Clc chloride channel"/>
    <property type="match status" value="1"/>
</dbReference>
<dbReference type="GO" id="GO:0016020">
    <property type="term" value="C:membrane"/>
    <property type="evidence" value="ECO:0007669"/>
    <property type="project" value="UniProtKB-SubCell"/>
</dbReference>
<dbReference type="InterPro" id="IPR014743">
    <property type="entry name" value="Cl-channel_core"/>
</dbReference>
<feature type="transmembrane region" description="Helical" evidence="5">
    <location>
        <begin position="48"/>
        <end position="66"/>
    </location>
</feature>
<dbReference type="GO" id="GO:0015108">
    <property type="term" value="F:chloride transmembrane transporter activity"/>
    <property type="evidence" value="ECO:0007669"/>
    <property type="project" value="InterPro"/>
</dbReference>
<keyword evidence="7" id="KW-1185">Reference proteome</keyword>
<dbReference type="AlphaFoldDB" id="A0A2T3HQR1"/>
<evidence type="ECO:0000256" key="2">
    <source>
        <dbReference type="ARBA" id="ARBA00022692"/>
    </source>
</evidence>
<sequence length="414" mass="43883">MRMLPPVLYFLKWLAITLIIGALAGSASAFFLVALDRVTAYRETHERLIFLLPLAGLFIGLLYHYFGNGIAKGNNLVIEEIHRPSRIVPLVMAPFILFSTLVTHLFGGSAGREGTAVQIGGALADQFSRWFGVAHRDRHILLICGISAGFASVFGTPLAGTVFALEVFLLGSMRYQALFPALLSAIFADQACRLWGVGHTTYPVAAVPAINIALLGWTAAAGIIFGLAARFFSVLNHWLGARFSRHIGYPPLRPLAGGLLIVSLLLIAGTRYAGLGIPVIVESFTRVQPPETFGWKILLTCLTLGAGFKGGEVTPLFFIGAALGSCLSAVMPLPVSLLAAMGFAAVFAAAANTPLACILMGVELFGSGPAVYVAVACVLAYLVSGQRGIYSAQQQKDFKTGLWNDVSAGANTTP</sequence>
<comment type="caution">
    <text evidence="6">The sequence shown here is derived from an EMBL/GenBank/DDBJ whole genome shotgun (WGS) entry which is preliminary data.</text>
</comment>
<dbReference type="PANTHER" id="PTHR43427:SF12">
    <property type="entry name" value="CHLORIDE TRANSPORTER"/>
    <property type="match status" value="1"/>
</dbReference>
<keyword evidence="3 5" id="KW-1133">Transmembrane helix</keyword>
<dbReference type="Proteomes" id="UP000240912">
    <property type="component" value="Unassembled WGS sequence"/>
</dbReference>
<reference evidence="6 7" key="1">
    <citation type="submission" date="2018-03" db="EMBL/GenBank/DDBJ databases">
        <authorList>
            <person name="Keele B.F."/>
        </authorList>
    </citation>
    <scope>NUCLEOTIDE SEQUENCE [LARGE SCALE GENOMIC DNA]</scope>
    <source>
        <strain evidence="6 7">YL28-9</strain>
    </source>
</reference>
<feature type="transmembrane region" description="Helical" evidence="5">
    <location>
        <begin position="252"/>
        <end position="273"/>
    </location>
</feature>
<dbReference type="Pfam" id="PF00654">
    <property type="entry name" value="Voltage_CLC"/>
    <property type="match status" value="1"/>
</dbReference>
<evidence type="ECO:0000256" key="4">
    <source>
        <dbReference type="ARBA" id="ARBA00023136"/>
    </source>
</evidence>
<dbReference type="InterPro" id="IPR001807">
    <property type="entry name" value="ClC"/>
</dbReference>
<keyword evidence="2 5" id="KW-0812">Transmembrane</keyword>
<evidence type="ECO:0000313" key="6">
    <source>
        <dbReference type="EMBL" id="PST84756.1"/>
    </source>
</evidence>
<feature type="transmembrane region" description="Helical" evidence="5">
    <location>
        <begin position="370"/>
        <end position="390"/>
    </location>
</feature>
<dbReference type="EMBL" id="PYLS01000001">
    <property type="protein sequence ID" value="PST84756.1"/>
    <property type="molecule type" value="Genomic_DNA"/>
</dbReference>
<comment type="subcellular location">
    <subcellularLocation>
        <location evidence="1">Membrane</location>
        <topology evidence="1">Multi-pass membrane protein</topology>
    </subcellularLocation>
</comment>
<dbReference type="OrthoDB" id="9767361at2"/>
<keyword evidence="4 5" id="KW-0472">Membrane</keyword>
<organism evidence="6 7">
    <name type="scientific">Pedobacter yulinensis</name>
    <dbReference type="NCBI Taxonomy" id="2126353"/>
    <lineage>
        <taxon>Bacteria</taxon>
        <taxon>Pseudomonadati</taxon>
        <taxon>Bacteroidota</taxon>
        <taxon>Sphingobacteriia</taxon>
        <taxon>Sphingobacteriales</taxon>
        <taxon>Sphingobacteriaceae</taxon>
        <taxon>Pedobacter</taxon>
    </lineage>
</organism>
<dbReference type="RefSeq" id="WP_107212836.1">
    <property type="nucleotide sequence ID" value="NZ_KZ686268.1"/>
</dbReference>
<feature type="transmembrane region" description="Helical" evidence="5">
    <location>
        <begin position="140"/>
        <end position="165"/>
    </location>
</feature>
<feature type="transmembrane region" description="Helical" evidence="5">
    <location>
        <begin position="87"/>
        <end position="106"/>
    </location>
</feature>